<proteinExistence type="predicted"/>
<dbReference type="RefSeq" id="XP_019087657.1">
    <property type="nucleotide sequence ID" value="XM_019232112.1"/>
</dbReference>
<gene>
    <name evidence="2" type="primary">LOC104728949</name>
</gene>
<protein>
    <submittedName>
        <fullName evidence="2">Papain-like</fullName>
    </submittedName>
</protein>
<evidence type="ECO:0000313" key="1">
    <source>
        <dbReference type="Proteomes" id="UP000694864"/>
    </source>
</evidence>
<sequence length="150" mass="16694">MKLATEFESAKVERRSNDPVEALNKGDVKVNTSVTRNSGKISSQAKIVPVLKIDELVTTKKVNEEELIELVKLRPVMVSLDAPKKFKAHRGEGIYFGPKDSKRNLKNSWGVGWGEKGFAKIAREISRGDDQHSLFAEIIYPVVSSVDDLV</sequence>
<reference evidence="2" key="2">
    <citation type="submission" date="2025-08" db="UniProtKB">
        <authorList>
            <consortium name="RefSeq"/>
        </authorList>
    </citation>
    <scope>IDENTIFICATION</scope>
    <source>
        <tissue evidence="2">Leaf</tissue>
    </source>
</reference>
<dbReference type="Gene3D" id="3.90.70.10">
    <property type="entry name" value="Cysteine proteinases"/>
    <property type="match status" value="1"/>
</dbReference>
<dbReference type="InterPro" id="IPR038765">
    <property type="entry name" value="Papain-like_cys_pep_sf"/>
</dbReference>
<dbReference type="GeneID" id="104728949"/>
<evidence type="ECO:0000313" key="2">
    <source>
        <dbReference type="RefSeq" id="XP_019087657.1"/>
    </source>
</evidence>
<name>A0ABM1QLL9_CAMSA</name>
<reference evidence="1" key="1">
    <citation type="journal article" date="2014" name="Nat. Commun.">
        <title>The emerging biofuel crop Camelina sativa retains a highly undifferentiated hexaploid genome structure.</title>
        <authorList>
            <person name="Kagale S."/>
            <person name="Koh C."/>
            <person name="Nixon J."/>
            <person name="Bollina V."/>
            <person name="Clarke W.E."/>
            <person name="Tuteja R."/>
            <person name="Spillane C."/>
            <person name="Robinson S.J."/>
            <person name="Links M.G."/>
            <person name="Clarke C."/>
            <person name="Higgins E.E."/>
            <person name="Huebert T."/>
            <person name="Sharpe A.G."/>
            <person name="Parkin I.A."/>
        </authorList>
    </citation>
    <scope>NUCLEOTIDE SEQUENCE [LARGE SCALE GENOMIC DNA]</scope>
    <source>
        <strain evidence="1">cv. DH55</strain>
    </source>
</reference>
<accession>A0ABM1QLL9</accession>
<keyword evidence="1" id="KW-1185">Reference proteome</keyword>
<dbReference type="Proteomes" id="UP000694864">
    <property type="component" value="Chromosome 11"/>
</dbReference>
<dbReference type="SUPFAM" id="SSF54001">
    <property type="entry name" value="Cysteine proteinases"/>
    <property type="match status" value="1"/>
</dbReference>
<organism evidence="1 2">
    <name type="scientific">Camelina sativa</name>
    <name type="common">False flax</name>
    <name type="synonym">Myagrum sativum</name>
    <dbReference type="NCBI Taxonomy" id="90675"/>
    <lineage>
        <taxon>Eukaryota</taxon>
        <taxon>Viridiplantae</taxon>
        <taxon>Streptophyta</taxon>
        <taxon>Embryophyta</taxon>
        <taxon>Tracheophyta</taxon>
        <taxon>Spermatophyta</taxon>
        <taxon>Magnoliopsida</taxon>
        <taxon>eudicotyledons</taxon>
        <taxon>Gunneridae</taxon>
        <taxon>Pentapetalae</taxon>
        <taxon>rosids</taxon>
        <taxon>malvids</taxon>
        <taxon>Brassicales</taxon>
        <taxon>Brassicaceae</taxon>
        <taxon>Camelineae</taxon>
        <taxon>Camelina</taxon>
    </lineage>
</organism>